<evidence type="ECO:0000256" key="1">
    <source>
        <dbReference type="SAM" id="MobiDB-lite"/>
    </source>
</evidence>
<dbReference type="RefSeq" id="WP_131821782.1">
    <property type="nucleotide sequence ID" value="NZ_FNEJ01000003.1"/>
</dbReference>
<dbReference type="STRING" id="555512.SAMN04487993_100382"/>
<name>A0A1G8JJ04_9RHOB</name>
<dbReference type="EMBL" id="FNEJ01000003">
    <property type="protein sequence ID" value="SDI30997.1"/>
    <property type="molecule type" value="Genomic_DNA"/>
</dbReference>
<evidence type="ECO:0000313" key="3">
    <source>
        <dbReference type="Proteomes" id="UP000199093"/>
    </source>
</evidence>
<protein>
    <submittedName>
        <fullName evidence="2">Uncharacterized protein</fullName>
    </submittedName>
</protein>
<keyword evidence="3" id="KW-1185">Reference proteome</keyword>
<evidence type="ECO:0000313" key="2">
    <source>
        <dbReference type="EMBL" id="SDI30997.1"/>
    </source>
</evidence>
<reference evidence="2 3" key="1">
    <citation type="submission" date="2016-10" db="EMBL/GenBank/DDBJ databases">
        <authorList>
            <person name="de Groot N.N."/>
        </authorList>
    </citation>
    <scope>NUCLEOTIDE SEQUENCE [LARGE SCALE GENOMIC DNA]</scope>
    <source>
        <strain evidence="2 3">DSM 26424</strain>
    </source>
</reference>
<sequence>MAAPVPSRGSRSPPACAPAGPAEYRLAPRNGDSVSGATVGLLSSEDTPNGVRPIDLTSLASAEDLLAHDGGTLGMLPVPALSTRLAASGAVADRLAELDRAPF</sequence>
<dbReference type="Proteomes" id="UP000199093">
    <property type="component" value="Unassembled WGS sequence"/>
</dbReference>
<gene>
    <name evidence="2" type="ORF">SAMN04487993_100382</name>
</gene>
<organism evidence="2 3">
    <name type="scientific">Salipiger marinus</name>
    <dbReference type="NCBI Taxonomy" id="555512"/>
    <lineage>
        <taxon>Bacteria</taxon>
        <taxon>Pseudomonadati</taxon>
        <taxon>Pseudomonadota</taxon>
        <taxon>Alphaproteobacteria</taxon>
        <taxon>Rhodobacterales</taxon>
        <taxon>Roseobacteraceae</taxon>
        <taxon>Salipiger</taxon>
    </lineage>
</organism>
<accession>A0A1G8JJ04</accession>
<feature type="region of interest" description="Disordered" evidence="1">
    <location>
        <begin position="1"/>
        <end position="31"/>
    </location>
</feature>
<dbReference type="AlphaFoldDB" id="A0A1G8JJ04"/>
<proteinExistence type="predicted"/>